<dbReference type="InterPro" id="IPR018775">
    <property type="entry name" value="RlaP"/>
</dbReference>
<accession>A0A1C0A8C0</accession>
<evidence type="ECO:0000313" key="2">
    <source>
        <dbReference type="Proteomes" id="UP000093514"/>
    </source>
</evidence>
<reference evidence="1 2" key="2">
    <citation type="submission" date="2016-08" db="EMBL/GenBank/DDBJ databases">
        <title>Orenia metallireducens sp. nov. strain Z6, a Novel Metal-reducing Firmicute from the Deep Subsurface.</title>
        <authorList>
            <person name="Maxim B.I."/>
            <person name="Kenneth K."/>
            <person name="Flynn T.M."/>
            <person name="Oloughlin E.J."/>
            <person name="Locke R.A."/>
            <person name="Weber J.R."/>
            <person name="Egan S.M."/>
            <person name="Mackie R.I."/>
            <person name="Cann I.K."/>
        </authorList>
    </citation>
    <scope>NUCLEOTIDE SEQUENCE [LARGE SCALE GENOMIC DNA]</scope>
    <source>
        <strain evidence="1 2">Z6</strain>
    </source>
</reference>
<evidence type="ECO:0000313" key="1">
    <source>
        <dbReference type="EMBL" id="OCL26461.1"/>
    </source>
</evidence>
<dbReference type="OrthoDB" id="9796845at2"/>
<proteinExistence type="predicted"/>
<sequence length="256" mass="30764">MREDILERLDEIEEKEQVKILYAVEFGSRAWGLSSEDSDYDVRFIYLRPYQWYLSVDKKLDVLEYPINQDLDISGWDLKKALQLFRKSNPSFLEWLSSPIIYLENDSIIEELRELSREKFSSKAIMYHYLHMARGNYKKYLQGEEVSIKKYFYVLRPILACQWIEKKQSIPPMEFDKLLDLQHSNQSLYNEIQKLLARKISGEKLVIEDRIDIINNFIEDKLHYYQEYVKGIKDIDSIDYDKLNQLFRATLEEVWG</sequence>
<protein>
    <recommendedName>
        <fullName evidence="3">Nucleotidyltransferase</fullName>
    </recommendedName>
</protein>
<dbReference type="AlphaFoldDB" id="A0A1C0A8C0"/>
<keyword evidence="2" id="KW-1185">Reference proteome</keyword>
<organism evidence="1 2">
    <name type="scientific">Orenia metallireducens</name>
    <dbReference type="NCBI Taxonomy" id="1413210"/>
    <lineage>
        <taxon>Bacteria</taxon>
        <taxon>Bacillati</taxon>
        <taxon>Bacillota</taxon>
        <taxon>Clostridia</taxon>
        <taxon>Halanaerobiales</taxon>
        <taxon>Halobacteroidaceae</taxon>
        <taxon>Orenia</taxon>
    </lineage>
</organism>
<reference evidence="2" key="1">
    <citation type="submission" date="2016-07" db="EMBL/GenBank/DDBJ databases">
        <authorList>
            <person name="Florea S."/>
            <person name="Webb J.S."/>
            <person name="Jaromczyk J."/>
            <person name="Schardl C.L."/>
        </authorList>
    </citation>
    <scope>NUCLEOTIDE SEQUENCE [LARGE SCALE GENOMIC DNA]</scope>
    <source>
        <strain evidence="2">Z6</strain>
    </source>
</reference>
<dbReference type="InterPro" id="IPR043519">
    <property type="entry name" value="NT_sf"/>
</dbReference>
<dbReference type="Pfam" id="PF10127">
    <property type="entry name" value="RlaP"/>
    <property type="match status" value="1"/>
</dbReference>
<comment type="caution">
    <text evidence="1">The sequence shown here is derived from an EMBL/GenBank/DDBJ whole genome shotgun (WGS) entry which is preliminary data.</text>
</comment>
<name>A0A1C0A8C0_9FIRM</name>
<evidence type="ECO:0008006" key="3">
    <source>
        <dbReference type="Google" id="ProtNLM"/>
    </source>
</evidence>
<dbReference type="RefSeq" id="WP_068718314.1">
    <property type="nucleotide sequence ID" value="NZ_LWDV01000009.1"/>
</dbReference>
<dbReference type="PANTHER" id="PTHR34817:SF2">
    <property type="entry name" value="NUCLEOTIDYLTRANSFERASE"/>
    <property type="match status" value="1"/>
</dbReference>
<dbReference type="Proteomes" id="UP000093514">
    <property type="component" value="Unassembled WGS sequence"/>
</dbReference>
<dbReference type="SUPFAM" id="SSF81301">
    <property type="entry name" value="Nucleotidyltransferase"/>
    <property type="match status" value="1"/>
</dbReference>
<dbReference type="EMBL" id="LWDV01000009">
    <property type="protein sequence ID" value="OCL26461.1"/>
    <property type="molecule type" value="Genomic_DNA"/>
</dbReference>
<gene>
    <name evidence="1" type="ORF">U472_10715</name>
</gene>
<dbReference type="PANTHER" id="PTHR34817">
    <property type="entry name" value="NUCLEOTIDYLTRANSFERASE"/>
    <property type="match status" value="1"/>
</dbReference>